<evidence type="ECO:0000256" key="3">
    <source>
        <dbReference type="ARBA" id="ARBA00022452"/>
    </source>
</evidence>
<keyword evidence="10 11" id="KW-0998">Cell outer membrane</keyword>
<evidence type="ECO:0000256" key="6">
    <source>
        <dbReference type="ARBA" id="ARBA00023004"/>
    </source>
</evidence>
<evidence type="ECO:0000256" key="5">
    <source>
        <dbReference type="ARBA" id="ARBA00022692"/>
    </source>
</evidence>
<name>A0ABY1QU45_9SPHN</name>
<feature type="domain" description="TonB-dependent receptor-like beta-barrel" evidence="14">
    <location>
        <begin position="302"/>
        <end position="802"/>
    </location>
</feature>
<keyword evidence="3 11" id="KW-1134">Transmembrane beta strand</keyword>
<comment type="subcellular location">
    <subcellularLocation>
        <location evidence="1 11">Cell outer membrane</location>
        <topology evidence="1 11">Multi-pass membrane protein</topology>
    </subcellularLocation>
</comment>
<evidence type="ECO:0000256" key="4">
    <source>
        <dbReference type="ARBA" id="ARBA00022496"/>
    </source>
</evidence>
<dbReference type="SUPFAM" id="SSF56935">
    <property type="entry name" value="Porins"/>
    <property type="match status" value="1"/>
</dbReference>
<dbReference type="EMBL" id="FXUI01000014">
    <property type="protein sequence ID" value="SMP80452.1"/>
    <property type="molecule type" value="Genomic_DNA"/>
</dbReference>
<keyword evidence="7" id="KW-0406">Ion transport</keyword>
<evidence type="ECO:0000313" key="17">
    <source>
        <dbReference type="Proteomes" id="UP001157910"/>
    </source>
</evidence>
<keyword evidence="5 11" id="KW-0812">Transmembrane</keyword>
<feature type="chain" id="PRO_5045620881" evidence="13">
    <location>
        <begin position="25"/>
        <end position="842"/>
    </location>
</feature>
<proteinExistence type="inferred from homology"/>
<evidence type="ECO:0000256" key="11">
    <source>
        <dbReference type="PROSITE-ProRule" id="PRU01360"/>
    </source>
</evidence>
<dbReference type="InterPro" id="IPR000531">
    <property type="entry name" value="Beta-barrel_TonB"/>
</dbReference>
<dbReference type="InterPro" id="IPR012910">
    <property type="entry name" value="Plug_dom"/>
</dbReference>
<evidence type="ECO:0000256" key="13">
    <source>
        <dbReference type="SAM" id="SignalP"/>
    </source>
</evidence>
<keyword evidence="9 11" id="KW-0472">Membrane</keyword>
<dbReference type="RefSeq" id="WP_283406972.1">
    <property type="nucleotide sequence ID" value="NZ_FXUI01000014.1"/>
</dbReference>
<reference evidence="16 17" key="1">
    <citation type="submission" date="2017-05" db="EMBL/GenBank/DDBJ databases">
        <authorList>
            <person name="Varghese N."/>
            <person name="Submissions S."/>
        </authorList>
    </citation>
    <scope>NUCLEOTIDE SEQUENCE [LARGE SCALE GENOMIC DNA]</scope>
    <source>
        <strain evidence="16 17">SM16</strain>
    </source>
</reference>
<keyword evidence="4" id="KW-0410">Iron transport</keyword>
<dbReference type="Pfam" id="PF00593">
    <property type="entry name" value="TonB_dep_Rec_b-barrel"/>
    <property type="match status" value="1"/>
</dbReference>
<feature type="signal peptide" evidence="13">
    <location>
        <begin position="1"/>
        <end position="24"/>
    </location>
</feature>
<evidence type="ECO:0000256" key="1">
    <source>
        <dbReference type="ARBA" id="ARBA00004571"/>
    </source>
</evidence>
<dbReference type="Proteomes" id="UP001157910">
    <property type="component" value="Unassembled WGS sequence"/>
</dbReference>
<evidence type="ECO:0000256" key="10">
    <source>
        <dbReference type="ARBA" id="ARBA00023237"/>
    </source>
</evidence>
<dbReference type="InterPro" id="IPR036942">
    <property type="entry name" value="Beta-barrel_TonB_sf"/>
</dbReference>
<dbReference type="Gene3D" id="2.40.170.20">
    <property type="entry name" value="TonB-dependent receptor, beta-barrel domain"/>
    <property type="match status" value="2"/>
</dbReference>
<evidence type="ECO:0000256" key="8">
    <source>
        <dbReference type="ARBA" id="ARBA00023077"/>
    </source>
</evidence>
<dbReference type="PANTHER" id="PTHR32552">
    <property type="entry name" value="FERRICHROME IRON RECEPTOR-RELATED"/>
    <property type="match status" value="1"/>
</dbReference>
<protein>
    <submittedName>
        <fullName evidence="16">Iron complex outermembrane recepter protein</fullName>
    </submittedName>
</protein>
<dbReference type="PANTHER" id="PTHR32552:SF81">
    <property type="entry name" value="TONB-DEPENDENT OUTER MEMBRANE RECEPTOR"/>
    <property type="match status" value="1"/>
</dbReference>
<evidence type="ECO:0000256" key="9">
    <source>
        <dbReference type="ARBA" id="ARBA00023136"/>
    </source>
</evidence>
<evidence type="ECO:0000256" key="7">
    <source>
        <dbReference type="ARBA" id="ARBA00023065"/>
    </source>
</evidence>
<dbReference type="Pfam" id="PF07715">
    <property type="entry name" value="Plug"/>
    <property type="match status" value="1"/>
</dbReference>
<keyword evidence="8 12" id="KW-0798">TonB box</keyword>
<evidence type="ECO:0000256" key="2">
    <source>
        <dbReference type="ARBA" id="ARBA00022448"/>
    </source>
</evidence>
<evidence type="ECO:0000259" key="14">
    <source>
        <dbReference type="Pfam" id="PF00593"/>
    </source>
</evidence>
<gene>
    <name evidence="16" type="ORF">SAMN06296065_11439</name>
</gene>
<comment type="caution">
    <text evidence="16">The sequence shown here is derived from an EMBL/GenBank/DDBJ whole genome shotgun (WGS) entry which is preliminary data.</text>
</comment>
<evidence type="ECO:0000256" key="12">
    <source>
        <dbReference type="RuleBase" id="RU003357"/>
    </source>
</evidence>
<dbReference type="InterPro" id="IPR039426">
    <property type="entry name" value="TonB-dep_rcpt-like"/>
</dbReference>
<keyword evidence="2 11" id="KW-0813">Transport</keyword>
<comment type="similarity">
    <text evidence="11 12">Belongs to the TonB-dependent receptor family.</text>
</comment>
<sequence>MGVSRFKMVLAASTSLVTCTPAFAQSATDEIVVTARRVEERLQDVPISITVFNDQQLDNRNVTSGADLATYTPSLSANSRYGPEAATFALRGFVQENFTSPSVAVYFADVIGPRAQGGTPGGNGAGVGQFFDLQNVQILKGPQGTLFGRNTTGGAVLIVPQRPTEELGGYVEGSIGNYDMYRLQGVLNLPLTDTFKVRLGFERHERDGYLKNRSDIGPDALGDVDYWAVRAGILAELTPTLENYTIVRYGHSDSYGITGKVTVANVAGCDQGVDRSRFGLPTPGSTASFLAPIACSQGLARAKAQDYGYWDVENGHPDPSLKIKQWSVINTTTWQASDAITIKNIASYQEFRQSQGFNIGADNYVIPDTNPNPAFRGLPFTWVGLNPDPNFDNVEQYTATEELQIQGRTSDGKLNYVLGGYYETSGPLSPFQGSYSPITYTSSAPVAPGVTIPVLVTISCSDINTLQCRGVDSLGSGRFPGLVQNSLTRYRYENIGFFAQGTYNFTDQLSVTGGIRYTIDKVKGQGATRQIFFFAPNTPTFTCAAYPTRPADNPENCLTTIKQKSEKPTWLIDIDYKPMPDVLLYAKYSRGYRQGNVNASNTVPVAWGPEKVDAYEIGFKTSFRGTLSGYLNAAAFYNDFSDQQLAANLNPDPSIPNNTNSPAQAIVNAGKSKIQGIEVDAALAAYGFNLTLGYAYLDTKLKSYTPPIFPGYLPPTTGALVGGELPQSPKHRVTITPSYTLPLDDSIGQITLAATYTYTAKQVASNDTPLGILPSSNLWNLNLNWNSIGGSPVDLSGFITNLTNEKYPIFVGNSWASTGTESLILGQPRMYGLRLKVRFGGE</sequence>
<evidence type="ECO:0000259" key="15">
    <source>
        <dbReference type="Pfam" id="PF07715"/>
    </source>
</evidence>
<evidence type="ECO:0000313" key="16">
    <source>
        <dbReference type="EMBL" id="SMP80452.1"/>
    </source>
</evidence>
<accession>A0ABY1QU45</accession>
<keyword evidence="13" id="KW-0732">Signal</keyword>
<keyword evidence="6" id="KW-0408">Iron</keyword>
<dbReference type="PROSITE" id="PS52016">
    <property type="entry name" value="TONB_DEPENDENT_REC_3"/>
    <property type="match status" value="1"/>
</dbReference>
<feature type="domain" description="TonB-dependent receptor plug" evidence="15">
    <location>
        <begin position="42"/>
        <end position="155"/>
    </location>
</feature>
<keyword evidence="17" id="KW-1185">Reference proteome</keyword>
<organism evidence="16 17">
    <name type="scientific">Novosphingobium panipatense</name>
    <dbReference type="NCBI Taxonomy" id="428991"/>
    <lineage>
        <taxon>Bacteria</taxon>
        <taxon>Pseudomonadati</taxon>
        <taxon>Pseudomonadota</taxon>
        <taxon>Alphaproteobacteria</taxon>
        <taxon>Sphingomonadales</taxon>
        <taxon>Sphingomonadaceae</taxon>
        <taxon>Novosphingobium</taxon>
    </lineage>
</organism>